<gene>
    <name evidence="1" type="ORF">OIU74_016833</name>
</gene>
<proteinExistence type="predicted"/>
<evidence type="ECO:0000313" key="2">
    <source>
        <dbReference type="Proteomes" id="UP001151752"/>
    </source>
</evidence>
<name>A0A9Q0PHB9_9ROSI</name>
<comment type="caution">
    <text evidence="1">The sequence shown here is derived from an EMBL/GenBank/DDBJ whole genome shotgun (WGS) entry which is preliminary data.</text>
</comment>
<evidence type="ECO:0000313" key="1">
    <source>
        <dbReference type="EMBL" id="KAJ6688198.1"/>
    </source>
</evidence>
<sequence length="74" mass="8466">MNFMQQFGILQVSVPSSSEHYNISRIKLDEVYYWVQLDGVVGRDEWVWVVDSASIIGVQVREGCLSAQTEQTEL</sequence>
<organism evidence="1 2">
    <name type="scientific">Salix koriyanagi</name>
    <dbReference type="NCBI Taxonomy" id="2511006"/>
    <lineage>
        <taxon>Eukaryota</taxon>
        <taxon>Viridiplantae</taxon>
        <taxon>Streptophyta</taxon>
        <taxon>Embryophyta</taxon>
        <taxon>Tracheophyta</taxon>
        <taxon>Spermatophyta</taxon>
        <taxon>Magnoliopsida</taxon>
        <taxon>eudicotyledons</taxon>
        <taxon>Gunneridae</taxon>
        <taxon>Pentapetalae</taxon>
        <taxon>rosids</taxon>
        <taxon>fabids</taxon>
        <taxon>Malpighiales</taxon>
        <taxon>Salicaceae</taxon>
        <taxon>Saliceae</taxon>
        <taxon>Salix</taxon>
    </lineage>
</organism>
<keyword evidence="2" id="KW-1185">Reference proteome</keyword>
<reference evidence="1" key="2">
    <citation type="journal article" date="2023" name="Int. J. Mol. Sci.">
        <title>De Novo Assembly and Annotation of 11 Diverse Shrub Willow (Salix) Genomes Reveals Novel Gene Organization in Sex-Linked Regions.</title>
        <authorList>
            <person name="Hyden B."/>
            <person name="Feng K."/>
            <person name="Yates T.B."/>
            <person name="Jawdy S."/>
            <person name="Cereghino C."/>
            <person name="Smart L.B."/>
            <person name="Muchero W."/>
        </authorList>
    </citation>
    <scope>NUCLEOTIDE SEQUENCE</scope>
    <source>
        <tissue evidence="1">Shoot tip</tissue>
    </source>
</reference>
<dbReference type="EMBL" id="JAPFFM010000019">
    <property type="protein sequence ID" value="KAJ6688198.1"/>
    <property type="molecule type" value="Genomic_DNA"/>
</dbReference>
<dbReference type="Proteomes" id="UP001151752">
    <property type="component" value="Chromosome 15W"/>
</dbReference>
<dbReference type="AlphaFoldDB" id="A0A9Q0PHB9"/>
<protein>
    <submittedName>
        <fullName evidence="1">Uncharacterized protein</fullName>
    </submittedName>
</protein>
<reference evidence="1" key="1">
    <citation type="submission" date="2022-11" db="EMBL/GenBank/DDBJ databases">
        <authorList>
            <person name="Hyden B.L."/>
            <person name="Feng K."/>
            <person name="Yates T."/>
            <person name="Jawdy S."/>
            <person name="Smart L.B."/>
            <person name="Muchero W."/>
        </authorList>
    </citation>
    <scope>NUCLEOTIDE SEQUENCE</scope>
    <source>
        <tissue evidence="1">Shoot tip</tissue>
    </source>
</reference>
<accession>A0A9Q0PHB9</accession>